<feature type="compositionally biased region" description="Polar residues" evidence="1">
    <location>
        <begin position="443"/>
        <end position="459"/>
    </location>
</feature>
<feature type="compositionally biased region" description="Polar residues" evidence="1">
    <location>
        <begin position="269"/>
        <end position="282"/>
    </location>
</feature>
<feature type="compositionally biased region" description="Basic and acidic residues" evidence="1">
    <location>
        <begin position="353"/>
        <end position="367"/>
    </location>
</feature>
<organism evidence="3 4">
    <name type="scientific">Strongylocentrotus purpuratus</name>
    <name type="common">Purple sea urchin</name>
    <dbReference type="NCBI Taxonomy" id="7668"/>
    <lineage>
        <taxon>Eukaryota</taxon>
        <taxon>Metazoa</taxon>
        <taxon>Echinodermata</taxon>
        <taxon>Eleutherozoa</taxon>
        <taxon>Echinozoa</taxon>
        <taxon>Echinoidea</taxon>
        <taxon>Euechinoidea</taxon>
        <taxon>Echinacea</taxon>
        <taxon>Camarodonta</taxon>
        <taxon>Echinidea</taxon>
        <taxon>Strongylocentrotidae</taxon>
        <taxon>Strongylocentrotus</taxon>
    </lineage>
</organism>
<feature type="compositionally biased region" description="Basic and acidic residues" evidence="1">
    <location>
        <begin position="320"/>
        <end position="336"/>
    </location>
</feature>
<feature type="compositionally biased region" description="Basic and acidic residues" evidence="1">
    <location>
        <begin position="168"/>
        <end position="178"/>
    </location>
</feature>
<feature type="compositionally biased region" description="Polar residues" evidence="1">
    <location>
        <begin position="656"/>
        <end position="674"/>
    </location>
</feature>
<sequence length="674" mass="73709">MQLLVRGKTTPLPFGTMRPSITLVSTTSPTTSPSERITASTGMTGFVGTAFSSSSPPSTTSPSSSSSMSTMTRSLTTRPSTSSIDIHSSSSPIITTESSTAQDRSSGMKKSVITVLVVLLIVLLIALIVGVFWYKRRGKLATSKRNQQSRSPNGIVQNPTFQNDDSEHEYAEYPEKPSTKGTTRISSSEDAQQHIYSDLPASASKDNNGVIYNEVGEQDYNVPFGGKEMGDYHEYNLPDSDHGRSNAKDPTNEDSYQELSEDGKRCSPKGTQGTTRISSSEDAQQHIYTDLPASASKDSNDVIYNEVGEQDYNVPFGGKEMGDYHEYNLPDSDHGRSNAKKSPNEDSYQELSEDGKRCSPKGIERHALPGMTEKAIESQPKVGVPSRTGGHAYQDLRKDDGGYTSLGLPQKPVTKVTAAELENSYQALHADGPDYFTLKPNETKPSPNPDNLQNSTYQPLRQEPEYAILESEQSDNPAKPVDNTYQSLLKDANNHADSDIEHRKDNTPKQGQSDPYDVLQRGPKTKQLSLDGYGSLGPTAKEEEEHDYESPEGKPKATTDYEDPIQDNSVADGPYDSLQRNAMPEPPRSSPSLANRAVDDGDDDDYETPDRSNDDPTDANYQTLDNRQEKSDSGNEEYSHLQRSPGAKLSHDPTGVSDNSNQYGTLSYGNSADK</sequence>
<dbReference type="Proteomes" id="UP000007110">
    <property type="component" value="Unassembled WGS sequence"/>
</dbReference>
<feature type="region of interest" description="Disordered" evidence="1">
    <location>
        <begin position="222"/>
        <end position="284"/>
    </location>
</feature>
<feature type="region of interest" description="Disordered" evidence="1">
    <location>
        <begin position="431"/>
        <end position="674"/>
    </location>
</feature>
<keyword evidence="4" id="KW-1185">Reference proteome</keyword>
<evidence type="ECO:0000313" key="4">
    <source>
        <dbReference type="Proteomes" id="UP000007110"/>
    </source>
</evidence>
<feature type="compositionally biased region" description="Low complexity" evidence="1">
    <location>
        <begin position="19"/>
        <end position="34"/>
    </location>
</feature>
<protein>
    <submittedName>
        <fullName evidence="3">Uncharacterized protein</fullName>
    </submittedName>
</protein>
<reference evidence="4" key="1">
    <citation type="submission" date="2015-02" db="EMBL/GenBank/DDBJ databases">
        <title>Genome sequencing for Strongylocentrotus purpuratus.</title>
        <authorList>
            <person name="Murali S."/>
            <person name="Liu Y."/>
            <person name="Vee V."/>
            <person name="English A."/>
            <person name="Wang M."/>
            <person name="Skinner E."/>
            <person name="Han Y."/>
            <person name="Muzny D.M."/>
            <person name="Worley K.C."/>
            <person name="Gibbs R.A."/>
        </authorList>
    </citation>
    <scope>NUCLEOTIDE SEQUENCE</scope>
</reference>
<feature type="region of interest" description="Disordered" evidence="1">
    <location>
        <begin position="16"/>
        <end position="106"/>
    </location>
</feature>
<accession>A0A7M7SXT9</accession>
<feature type="compositionally biased region" description="Basic and acidic residues" evidence="1">
    <location>
        <begin position="228"/>
        <end position="251"/>
    </location>
</feature>
<proteinExistence type="predicted"/>
<feature type="region of interest" description="Disordered" evidence="1">
    <location>
        <begin position="142"/>
        <end position="192"/>
    </location>
</feature>
<dbReference type="InParanoid" id="A0A7M7SXT9"/>
<dbReference type="GeneID" id="105439492"/>
<feature type="compositionally biased region" description="Basic and acidic residues" evidence="1">
    <location>
        <begin position="492"/>
        <end position="507"/>
    </location>
</feature>
<keyword evidence="2" id="KW-1133">Transmembrane helix</keyword>
<feature type="compositionally biased region" description="Basic and acidic residues" evidence="1">
    <location>
        <begin position="626"/>
        <end position="640"/>
    </location>
</feature>
<feature type="compositionally biased region" description="Low complexity" evidence="1">
    <location>
        <begin position="52"/>
        <end position="100"/>
    </location>
</feature>
<keyword evidence="2" id="KW-0472">Membrane</keyword>
<dbReference type="AlphaFoldDB" id="A0A7M7SXT9"/>
<feature type="compositionally biased region" description="Polar residues" evidence="1">
    <location>
        <begin position="143"/>
        <end position="163"/>
    </location>
</feature>
<dbReference type="KEGG" id="spu:105439492"/>
<feature type="transmembrane region" description="Helical" evidence="2">
    <location>
        <begin position="112"/>
        <end position="134"/>
    </location>
</feature>
<feature type="region of interest" description="Disordered" evidence="1">
    <location>
        <begin position="314"/>
        <end position="409"/>
    </location>
</feature>
<feature type="compositionally biased region" description="Polar residues" evidence="1">
    <location>
        <begin position="179"/>
        <end position="190"/>
    </location>
</feature>
<evidence type="ECO:0000256" key="1">
    <source>
        <dbReference type="SAM" id="MobiDB-lite"/>
    </source>
</evidence>
<name>A0A7M7SXT9_STRPU</name>
<keyword evidence="2" id="KW-0812">Transmembrane</keyword>
<dbReference type="EnsemblMetazoa" id="XM_030983351">
    <property type="protein sequence ID" value="XP_030839211"/>
    <property type="gene ID" value="LOC105439492"/>
</dbReference>
<feature type="compositionally biased region" description="Basic and acidic residues" evidence="1">
    <location>
        <begin position="540"/>
        <end position="559"/>
    </location>
</feature>
<evidence type="ECO:0000256" key="2">
    <source>
        <dbReference type="SAM" id="Phobius"/>
    </source>
</evidence>
<dbReference type="RefSeq" id="XP_030839211.1">
    <property type="nucleotide sequence ID" value="XM_030983351.1"/>
</dbReference>
<reference evidence="3" key="2">
    <citation type="submission" date="2021-01" db="UniProtKB">
        <authorList>
            <consortium name="EnsemblMetazoa"/>
        </authorList>
    </citation>
    <scope>IDENTIFICATION</scope>
</reference>
<evidence type="ECO:0000313" key="3">
    <source>
        <dbReference type="EnsemblMetazoa" id="XP_030839211"/>
    </source>
</evidence>